<reference evidence="1 2" key="1">
    <citation type="submission" date="2019-03" db="EMBL/GenBank/DDBJ databases">
        <title>Genomic Encyclopedia of Type Strains, Phase IV (KMG-IV): sequencing the most valuable type-strain genomes for metagenomic binning, comparative biology and taxonomic classification.</title>
        <authorList>
            <person name="Goeker M."/>
        </authorList>
    </citation>
    <scope>NUCLEOTIDE SEQUENCE [LARGE SCALE GENOMIC DNA]</scope>
    <source>
        <strain evidence="1 2">DSM 46831</strain>
    </source>
</reference>
<evidence type="ECO:0000313" key="2">
    <source>
        <dbReference type="Proteomes" id="UP000294746"/>
    </source>
</evidence>
<dbReference type="InterPro" id="IPR009097">
    <property type="entry name" value="Cyclic_Pdiesterase"/>
</dbReference>
<keyword evidence="2" id="KW-1185">Reference proteome</keyword>
<comment type="caution">
    <text evidence="1">The sequence shown here is derived from an EMBL/GenBank/DDBJ whole genome shotgun (WGS) entry which is preliminary data.</text>
</comment>
<dbReference type="RefSeq" id="WP_131849480.1">
    <property type="nucleotide sequence ID" value="NZ_SLXV01000036.1"/>
</dbReference>
<organism evidence="1 2">
    <name type="scientific">Baia soyae</name>
    <dbReference type="NCBI Taxonomy" id="1544746"/>
    <lineage>
        <taxon>Bacteria</taxon>
        <taxon>Bacillati</taxon>
        <taxon>Bacillota</taxon>
        <taxon>Bacilli</taxon>
        <taxon>Bacillales</taxon>
        <taxon>Thermoactinomycetaceae</taxon>
        <taxon>Baia</taxon>
    </lineage>
</organism>
<dbReference type="Gene3D" id="3.90.1140.10">
    <property type="entry name" value="Cyclic phosphodiesterase"/>
    <property type="match status" value="1"/>
</dbReference>
<proteinExistence type="predicted"/>
<name>A0A4R2RLV4_9BACL</name>
<accession>A0A4R2RLV4</accession>
<dbReference type="SUPFAM" id="SSF55144">
    <property type="entry name" value="LigT-like"/>
    <property type="match status" value="1"/>
</dbReference>
<sequence>MNAILSYLPQMEEKRIQQIWVEATDQCHITDSGAFPPQLVYQVANGYEVNGLQGALERVIPQQESFRIHCCGVGMTEVRSPRFYIPIVKSYPLIQLQQAIWEETRSIRMGICPTYQPDEWIPRIYFPFVQVTPDQASSLYKKLKQMLTQDHISIQQVSWVSSRDRGTGQKRHFSFSS</sequence>
<gene>
    <name evidence="1" type="ORF">EDD57_13628</name>
</gene>
<dbReference type="Proteomes" id="UP000294746">
    <property type="component" value="Unassembled WGS sequence"/>
</dbReference>
<evidence type="ECO:0000313" key="1">
    <source>
        <dbReference type="EMBL" id="TCP64920.1"/>
    </source>
</evidence>
<dbReference type="EMBL" id="SLXV01000036">
    <property type="protein sequence ID" value="TCP64920.1"/>
    <property type="molecule type" value="Genomic_DNA"/>
</dbReference>
<dbReference type="OrthoDB" id="463286at2"/>
<protein>
    <submittedName>
        <fullName evidence="1">Uncharacterized protein</fullName>
    </submittedName>
</protein>
<dbReference type="AlphaFoldDB" id="A0A4R2RLV4"/>